<dbReference type="GO" id="GO:0006098">
    <property type="term" value="P:pentose-phosphate shunt"/>
    <property type="evidence" value="ECO:0007669"/>
    <property type="project" value="InterPro"/>
</dbReference>
<sequence>MTAKVFAYSESIDVATAVGKYIIENQDKALKKHGSFSIALSGGSLGKVLKKALIENKELGEKIQWNKWNVYFSDERLVPLDHEDSNYGLFNEMVLKNLPDSIEKPKVHTIDEKLLTGEDGQVDGADISKDKEIANEYSKLLPFKFDVILLGCGPDGHTCSLFPGHKLLQERSEKVSYINDSPKPPPRRITITFPVLEKATSIAFVAEGSGKAPILKEIFTDNSSRLPSKLVNEISTGVQINWFVDSSAIEGVDVLTSKY</sequence>
<evidence type="ECO:0000256" key="7">
    <source>
        <dbReference type="RuleBase" id="RU365095"/>
    </source>
</evidence>
<evidence type="ECO:0000256" key="4">
    <source>
        <dbReference type="ARBA" id="ARBA00010662"/>
    </source>
</evidence>
<comment type="similarity">
    <text evidence="4 7">Belongs to the glucosamine/galactosamine-6-phosphate isomerase family. 6-phosphogluconolactonase subfamily.</text>
</comment>
<dbReference type="InterPro" id="IPR005900">
    <property type="entry name" value="6-phosphogluconolactonase_DevB"/>
</dbReference>
<keyword evidence="10" id="KW-1185">Reference proteome</keyword>
<dbReference type="AlphaFoldDB" id="A0A9W4TSL8"/>
<comment type="caution">
    <text evidence="9">The sequence shown here is derived from an EMBL/GenBank/DDBJ whole genome shotgun (WGS) entry which is preliminary data.</text>
</comment>
<accession>A0A9W4TSL8</accession>
<evidence type="ECO:0000256" key="1">
    <source>
        <dbReference type="ARBA" id="ARBA00000832"/>
    </source>
</evidence>
<organism evidence="9 10">
    <name type="scientific">Candida verbasci</name>
    <dbReference type="NCBI Taxonomy" id="1227364"/>
    <lineage>
        <taxon>Eukaryota</taxon>
        <taxon>Fungi</taxon>
        <taxon>Dikarya</taxon>
        <taxon>Ascomycota</taxon>
        <taxon>Saccharomycotina</taxon>
        <taxon>Pichiomycetes</taxon>
        <taxon>Debaryomycetaceae</taxon>
        <taxon>Candida/Lodderomyces clade</taxon>
        <taxon>Candida</taxon>
    </lineage>
</organism>
<dbReference type="NCBIfam" id="TIGR01198">
    <property type="entry name" value="pgl"/>
    <property type="match status" value="1"/>
</dbReference>
<dbReference type="PANTHER" id="PTHR11054:SF24">
    <property type="entry name" value="6-PHOSPHOGLUCONOLACTONASE 3-RELATED"/>
    <property type="match status" value="1"/>
</dbReference>
<evidence type="ECO:0000256" key="3">
    <source>
        <dbReference type="ARBA" id="ARBA00004961"/>
    </source>
</evidence>
<keyword evidence="6" id="KW-0378">Hydrolase</keyword>
<dbReference type="PANTHER" id="PTHR11054">
    <property type="entry name" value="6-PHOSPHOGLUCONOLACTONASE"/>
    <property type="match status" value="1"/>
</dbReference>
<dbReference type="FunFam" id="3.40.50.1360:FF:000005">
    <property type="entry name" value="6-phosphogluconolactonase"/>
    <property type="match status" value="1"/>
</dbReference>
<comment type="pathway">
    <text evidence="3">Carbohydrate degradation; pentose phosphate pathway; D-ribulose 5-phosphate from D-glucose 6-phosphate (oxidative stage): step 2/3.</text>
</comment>
<dbReference type="OrthoDB" id="432544at2759"/>
<comment type="subcellular location">
    <subcellularLocation>
        <location evidence="2">Cytoplasm</location>
    </subcellularLocation>
</comment>
<dbReference type="GO" id="GO:0005737">
    <property type="term" value="C:cytoplasm"/>
    <property type="evidence" value="ECO:0007669"/>
    <property type="project" value="UniProtKB-SubCell"/>
</dbReference>
<dbReference type="Proteomes" id="UP001152885">
    <property type="component" value="Unassembled WGS sequence"/>
</dbReference>
<evidence type="ECO:0000313" key="9">
    <source>
        <dbReference type="EMBL" id="CAI5755621.1"/>
    </source>
</evidence>
<feature type="domain" description="Glucosamine/galactosamine-6-phosphate isomerase" evidence="8">
    <location>
        <begin position="13"/>
        <end position="233"/>
    </location>
</feature>
<dbReference type="SUPFAM" id="SSF100950">
    <property type="entry name" value="NagB/RpiA/CoA transferase-like"/>
    <property type="match status" value="1"/>
</dbReference>
<dbReference type="Gene3D" id="3.40.50.1360">
    <property type="match status" value="1"/>
</dbReference>
<evidence type="ECO:0000256" key="6">
    <source>
        <dbReference type="ARBA" id="ARBA00022801"/>
    </source>
</evidence>
<evidence type="ECO:0000256" key="5">
    <source>
        <dbReference type="ARBA" id="ARBA00022490"/>
    </source>
</evidence>
<dbReference type="GO" id="GO:0017057">
    <property type="term" value="F:6-phosphogluconolactonase activity"/>
    <property type="evidence" value="ECO:0007669"/>
    <property type="project" value="UniProtKB-EC"/>
</dbReference>
<keyword evidence="5" id="KW-0963">Cytoplasm</keyword>
<comment type="catalytic activity">
    <reaction evidence="1">
        <text>6-phospho-D-glucono-1,5-lactone + H2O = 6-phospho-D-gluconate + H(+)</text>
        <dbReference type="Rhea" id="RHEA:12556"/>
        <dbReference type="ChEBI" id="CHEBI:15377"/>
        <dbReference type="ChEBI" id="CHEBI:15378"/>
        <dbReference type="ChEBI" id="CHEBI:57955"/>
        <dbReference type="ChEBI" id="CHEBI:58759"/>
        <dbReference type="EC" id="3.1.1.31"/>
    </reaction>
</comment>
<evidence type="ECO:0000256" key="2">
    <source>
        <dbReference type="ARBA" id="ARBA00004496"/>
    </source>
</evidence>
<evidence type="ECO:0000313" key="10">
    <source>
        <dbReference type="Proteomes" id="UP001152885"/>
    </source>
</evidence>
<dbReference type="CDD" id="cd01400">
    <property type="entry name" value="6PGL"/>
    <property type="match status" value="1"/>
</dbReference>
<dbReference type="InterPro" id="IPR037171">
    <property type="entry name" value="NagB/RpiA_transferase-like"/>
</dbReference>
<name>A0A9W4TSL8_9ASCO</name>
<proteinExistence type="inferred from homology"/>
<dbReference type="EMBL" id="CANTUO010000001">
    <property type="protein sequence ID" value="CAI5755621.1"/>
    <property type="molecule type" value="Genomic_DNA"/>
</dbReference>
<dbReference type="GO" id="GO:0005975">
    <property type="term" value="P:carbohydrate metabolic process"/>
    <property type="evidence" value="ECO:0007669"/>
    <property type="project" value="InterPro"/>
</dbReference>
<protein>
    <recommendedName>
        <fullName evidence="7">6-phosphogluconolactonase-like protein</fullName>
    </recommendedName>
</protein>
<reference evidence="9" key="1">
    <citation type="submission" date="2022-12" db="EMBL/GenBank/DDBJ databases">
        <authorList>
            <person name="Brejova B."/>
        </authorList>
    </citation>
    <scope>NUCLEOTIDE SEQUENCE</scope>
</reference>
<dbReference type="Pfam" id="PF01182">
    <property type="entry name" value="Glucosamine_iso"/>
    <property type="match status" value="1"/>
</dbReference>
<gene>
    <name evidence="9" type="ORF">CANVERA_P0138</name>
</gene>
<dbReference type="InterPro" id="IPR006148">
    <property type="entry name" value="Glc/Gal-6P_isomerase"/>
</dbReference>
<evidence type="ECO:0000259" key="8">
    <source>
        <dbReference type="Pfam" id="PF01182"/>
    </source>
</evidence>
<dbReference type="InterPro" id="IPR039104">
    <property type="entry name" value="6PGL"/>
</dbReference>